<reference evidence="11 12" key="1">
    <citation type="submission" date="2014-09" db="EMBL/GenBank/DDBJ databases">
        <title>Complete genome sequence of Endomicrobium proavitum.</title>
        <authorList>
            <person name="Zheng H."/>
        </authorList>
    </citation>
    <scope>NUCLEOTIDE SEQUENCE [LARGE SCALE GENOMIC DNA]</scope>
    <source>
        <strain evidence="11 12">Rsa215</strain>
    </source>
</reference>
<dbReference type="PANTHER" id="PTHR23117">
    <property type="entry name" value="GUANYLATE KINASE-RELATED"/>
    <property type="match status" value="1"/>
</dbReference>
<evidence type="ECO:0000256" key="7">
    <source>
        <dbReference type="ARBA" id="ARBA00022840"/>
    </source>
</evidence>
<dbReference type="InterPro" id="IPR017665">
    <property type="entry name" value="Guanylate_kinase"/>
</dbReference>
<evidence type="ECO:0000256" key="5">
    <source>
        <dbReference type="ARBA" id="ARBA00022741"/>
    </source>
</evidence>
<dbReference type="InterPro" id="IPR008144">
    <property type="entry name" value="Guanylate_kin-like_dom"/>
</dbReference>
<dbReference type="Gene3D" id="3.30.63.10">
    <property type="entry name" value="Guanylate Kinase phosphate binding domain"/>
    <property type="match status" value="1"/>
</dbReference>
<keyword evidence="4 9" id="KW-0808">Transferase</keyword>
<evidence type="ECO:0000256" key="8">
    <source>
        <dbReference type="ARBA" id="ARBA00030128"/>
    </source>
</evidence>
<dbReference type="InterPro" id="IPR027417">
    <property type="entry name" value="P-loop_NTPase"/>
</dbReference>
<dbReference type="NCBIfam" id="TIGR03263">
    <property type="entry name" value="guanyl_kin"/>
    <property type="match status" value="1"/>
</dbReference>
<dbReference type="AlphaFoldDB" id="A0A0G3WI60"/>
<keyword evidence="6 9" id="KW-0418">Kinase</keyword>
<dbReference type="Gene3D" id="3.40.50.300">
    <property type="entry name" value="P-loop containing nucleotide triphosphate hydrolases"/>
    <property type="match status" value="1"/>
</dbReference>
<evidence type="ECO:0000256" key="3">
    <source>
        <dbReference type="ARBA" id="ARBA00016296"/>
    </source>
</evidence>
<proteinExistence type="inferred from homology"/>
<dbReference type="PANTHER" id="PTHR23117:SF13">
    <property type="entry name" value="GUANYLATE KINASE"/>
    <property type="match status" value="1"/>
</dbReference>
<dbReference type="CDD" id="cd00071">
    <property type="entry name" value="GMPK"/>
    <property type="match status" value="1"/>
</dbReference>
<feature type="binding site" evidence="9">
    <location>
        <begin position="15"/>
        <end position="22"/>
    </location>
    <ligand>
        <name>ATP</name>
        <dbReference type="ChEBI" id="CHEBI:30616"/>
    </ligand>
</feature>
<gene>
    <name evidence="9 11" type="primary">gmk</name>
    <name evidence="11" type="ORF">Epro_0173</name>
</gene>
<dbReference type="OrthoDB" id="9808150at2"/>
<comment type="similarity">
    <text evidence="1 9">Belongs to the guanylate kinase family.</text>
</comment>
<evidence type="ECO:0000313" key="11">
    <source>
        <dbReference type="EMBL" id="AKL97552.1"/>
    </source>
</evidence>
<dbReference type="FunFam" id="3.30.63.10:FF:000002">
    <property type="entry name" value="Guanylate kinase 1"/>
    <property type="match status" value="1"/>
</dbReference>
<evidence type="ECO:0000256" key="9">
    <source>
        <dbReference type="HAMAP-Rule" id="MF_00328"/>
    </source>
</evidence>
<evidence type="ECO:0000256" key="1">
    <source>
        <dbReference type="ARBA" id="ARBA00005790"/>
    </source>
</evidence>
<evidence type="ECO:0000313" key="12">
    <source>
        <dbReference type="Proteomes" id="UP000035337"/>
    </source>
</evidence>
<dbReference type="RefSeq" id="WP_052569724.1">
    <property type="nucleotide sequence ID" value="NZ_CP009498.1"/>
</dbReference>
<keyword evidence="9" id="KW-0963">Cytoplasm</keyword>
<dbReference type="EMBL" id="CP009498">
    <property type="protein sequence ID" value="AKL97552.1"/>
    <property type="molecule type" value="Genomic_DNA"/>
</dbReference>
<protein>
    <recommendedName>
        <fullName evidence="3 9">Guanylate kinase</fullName>
        <ecNumber evidence="2 9">2.7.4.8</ecNumber>
    </recommendedName>
    <alternativeName>
        <fullName evidence="8 9">GMP kinase</fullName>
    </alternativeName>
</protein>
<dbReference type="GO" id="GO:0004385">
    <property type="term" value="F:GMP kinase activity"/>
    <property type="evidence" value="ECO:0007669"/>
    <property type="project" value="UniProtKB-UniRule"/>
</dbReference>
<evidence type="ECO:0000256" key="4">
    <source>
        <dbReference type="ARBA" id="ARBA00022679"/>
    </source>
</evidence>
<comment type="subcellular location">
    <subcellularLocation>
        <location evidence="9">Cytoplasm</location>
    </subcellularLocation>
</comment>
<dbReference type="SUPFAM" id="SSF52540">
    <property type="entry name" value="P-loop containing nucleoside triphosphate hydrolases"/>
    <property type="match status" value="1"/>
</dbReference>
<dbReference type="Pfam" id="PF00625">
    <property type="entry name" value="Guanylate_kin"/>
    <property type="match status" value="1"/>
</dbReference>
<name>A0A0G3WI60_9BACT</name>
<dbReference type="InterPro" id="IPR008145">
    <property type="entry name" value="GK/Ca_channel_bsu"/>
</dbReference>
<dbReference type="STRING" id="1408281.Epro_0173"/>
<dbReference type="PROSITE" id="PS50052">
    <property type="entry name" value="GUANYLATE_KINASE_2"/>
    <property type="match status" value="1"/>
</dbReference>
<evidence type="ECO:0000259" key="10">
    <source>
        <dbReference type="PROSITE" id="PS50052"/>
    </source>
</evidence>
<dbReference type="KEGG" id="epo:Epro_0173"/>
<evidence type="ECO:0000256" key="2">
    <source>
        <dbReference type="ARBA" id="ARBA00012961"/>
    </source>
</evidence>
<dbReference type="Proteomes" id="UP000035337">
    <property type="component" value="Chromosome"/>
</dbReference>
<keyword evidence="5 9" id="KW-0547">Nucleotide-binding</keyword>
<dbReference type="EC" id="2.7.4.8" evidence="2 9"/>
<comment type="function">
    <text evidence="9">Essential for recycling GMP and indirectly, cGMP.</text>
</comment>
<dbReference type="GO" id="GO:0005524">
    <property type="term" value="F:ATP binding"/>
    <property type="evidence" value="ECO:0007669"/>
    <property type="project" value="UniProtKB-UniRule"/>
</dbReference>
<evidence type="ECO:0000256" key="6">
    <source>
        <dbReference type="ARBA" id="ARBA00022777"/>
    </source>
</evidence>
<accession>A0A0G3WI60</accession>
<feature type="domain" description="Guanylate kinase-like" evidence="10">
    <location>
        <begin position="8"/>
        <end position="186"/>
    </location>
</feature>
<dbReference type="PATRIC" id="fig|1408281.3.peg.178"/>
<dbReference type="PROSITE" id="PS00856">
    <property type="entry name" value="GUANYLATE_KINASE_1"/>
    <property type="match status" value="1"/>
</dbReference>
<dbReference type="InterPro" id="IPR020590">
    <property type="entry name" value="Guanylate_kinase_CS"/>
</dbReference>
<dbReference type="GO" id="GO:0005829">
    <property type="term" value="C:cytosol"/>
    <property type="evidence" value="ECO:0007669"/>
    <property type="project" value="TreeGrafter"/>
</dbReference>
<comment type="catalytic activity">
    <reaction evidence="9">
        <text>GMP + ATP = GDP + ADP</text>
        <dbReference type="Rhea" id="RHEA:20780"/>
        <dbReference type="ChEBI" id="CHEBI:30616"/>
        <dbReference type="ChEBI" id="CHEBI:58115"/>
        <dbReference type="ChEBI" id="CHEBI:58189"/>
        <dbReference type="ChEBI" id="CHEBI:456216"/>
        <dbReference type="EC" id="2.7.4.8"/>
    </reaction>
</comment>
<dbReference type="SMART" id="SM00072">
    <property type="entry name" value="GuKc"/>
    <property type="match status" value="1"/>
</dbReference>
<organism evidence="11 12">
    <name type="scientific">Endomicrobium proavitum</name>
    <dbReference type="NCBI Taxonomy" id="1408281"/>
    <lineage>
        <taxon>Bacteria</taxon>
        <taxon>Pseudomonadati</taxon>
        <taxon>Elusimicrobiota</taxon>
        <taxon>Endomicrobiia</taxon>
        <taxon>Endomicrobiales</taxon>
        <taxon>Endomicrobiaceae</taxon>
        <taxon>Endomicrobium</taxon>
    </lineage>
</organism>
<sequence>MKNTQNKGNIIVVSAPSGAGKTSICDATVKKCANAVYSISYTTRKPRIGETDGNEYFFTDDVSFKKMVKAGKFAEWAKVHGHYYGTPKSFLEKTLNAGKNVILDIDVQGGLKIKKHYPQACMIFVMTPDLKTLEKRLTGRNKDSKETIAIRMQNAKKELKYLSKYNYLVINDNLQDAIFSVNVIIESLKYKIQKDKKYF</sequence>
<dbReference type="HAMAP" id="MF_00328">
    <property type="entry name" value="Guanylate_kinase"/>
    <property type="match status" value="1"/>
</dbReference>
<keyword evidence="7 9" id="KW-0067">ATP-binding</keyword>
<keyword evidence="12" id="KW-1185">Reference proteome</keyword>